<accession>A0A9Q0NEH2</accession>
<feature type="repeat" description="ANK" evidence="3">
    <location>
        <begin position="1945"/>
        <end position="1967"/>
    </location>
</feature>
<dbReference type="PANTHER" id="PTHR24198">
    <property type="entry name" value="ANKYRIN REPEAT AND PROTEIN KINASE DOMAIN-CONTAINING PROTEIN"/>
    <property type="match status" value="1"/>
</dbReference>
<evidence type="ECO:0000256" key="3">
    <source>
        <dbReference type="PROSITE-ProRule" id="PRU00023"/>
    </source>
</evidence>
<dbReference type="SMART" id="SM00248">
    <property type="entry name" value="ANK"/>
    <property type="match status" value="20"/>
</dbReference>
<feature type="repeat" description="ANK" evidence="3">
    <location>
        <begin position="2369"/>
        <end position="2401"/>
    </location>
</feature>
<evidence type="ECO:0000256" key="2">
    <source>
        <dbReference type="ARBA" id="ARBA00023043"/>
    </source>
</evidence>
<evidence type="ECO:0000313" key="5">
    <source>
        <dbReference type="Proteomes" id="UP001151699"/>
    </source>
</evidence>
<dbReference type="InterPro" id="IPR002110">
    <property type="entry name" value="Ankyrin_rpt"/>
</dbReference>
<dbReference type="OrthoDB" id="7739966at2759"/>
<feature type="repeat" description="ANK" evidence="3">
    <location>
        <begin position="1640"/>
        <end position="1661"/>
    </location>
</feature>
<keyword evidence="1" id="KW-0677">Repeat</keyword>
<comment type="caution">
    <text evidence="4">The sequence shown here is derived from an EMBL/GenBank/DDBJ whole genome shotgun (WGS) entry which is preliminary data.</text>
</comment>
<dbReference type="PROSITE" id="PS50297">
    <property type="entry name" value="ANK_REP_REGION"/>
    <property type="match status" value="7"/>
</dbReference>
<dbReference type="InterPro" id="IPR027417">
    <property type="entry name" value="P-loop_NTPase"/>
</dbReference>
<feature type="repeat" description="ANK" evidence="3">
    <location>
        <begin position="1843"/>
        <end position="1875"/>
    </location>
</feature>
<evidence type="ECO:0000256" key="1">
    <source>
        <dbReference type="ARBA" id="ARBA00022737"/>
    </source>
</evidence>
<sequence length="2442" mass="275659">MSLPQFSTILQNVLQNTNRTEYSLDSMNGSRELSYQASGVKLALHGIVYQLKLLMLVLKRAFDKKQNFKLATELDDAEKFDDVVIQWEDGQQSPTMAKTVYYQFLQAKHKSDENELISVQNLFSEKDDEAFSLQKYFKSYQKLKTRFRGACIDNVIICTNINFNRDLGDITLIPHPVQPTTDSLGFFHIANGVKTTLWNRINVNTIAQDKLELFKNTSEVRILAKILADCINGRGKIDFTNSLFKKYCHALASNVFDFTKMKFRDTFFTSTGSDVVAFRKALTEILHLSENDMREKLEKIRLNEGLSVSADYMKHCVWSSVPHITNPAELAKKLIAAMKAKQNIRIERRSNIIRENISSFAGNVTEVTSSGDVKFTKAFLDPAINLRGNLDQLRLKLREEVTKCNHCRWTDLHKFTFRITDFPDIKYDSFEESFKLPFADITIHEIEEFFNKLIFATNTPNESDLSAIIGKEFQNTYGLNCAKVDDLITGSYMESVLNWMKARDAYWLTQSKAESYFLALQRKVATLQFAGISLNSLMSFRNSGIECVTDGNNFHSLDEFMADERKAILLVECENESSTWLNWLKISTALQRVCGTMLDIALYTPLSAINNLIDSLKLTLSSAGAFFVVCHCDDSFSTSGIQFFERELNARFQTSSLKQKKIIFVMDSTKYKNSLNSFIDAPYTTSISMADVCLNHLTENSKQLFLKKTVDFCGRLVQLQQILKFRRCSTFSSREILKLSRSETLQIGRKLPSPSVHYIGRTLYRSVLSMENLSSLNDTEVVAVSGVDVADIAAYDSVIHLSWSSPSLDFDRCVKSNPDKTVHWLRRVDNQKFVHVRSRGPLGCVRNLTNLLKNGGEEYRFVETEMCVDISGENVSVLCAVPGMGKSETLKKLMQTVAQRCDGSVFIIWINLIDWTNQLQNVTFDTINEVLDFIYTTQSMSAQFEKELLRCSLESSGAITFFLDGFDEMIPDYEVQICKLLRMLANTSASRIYVSTRTSSIHVLEHQLNVLPYQMDAFSVNDQIRCISSYWKTELDAQIPTDTHSKLDALAQKLIYKFNERTSCEKVNSSDSEFNGNPLQALMLAEIYFPWAVEDNSNFDEVENLKMDAYTLYKRFMEVKYSRYFTKMLNPTFPSAKKIIADLREVYDTRHELLAFQEVFPLQAPYVIDTPVPNNKWLEDFKDVMTPIGIMYYSADGNLKFVHRTFSEFLAGVFLGKEAQKASSKFKDFLTDKGLLWHPERKMIRYYFDRFLCEDTSCQCHIAVLNDDAVTVYELIEREPTTWYFALDKMGRTPIHLIASYGRRTLLNDDFRSYLDGFEICDRIYGWKPVKYAAHIEDWSFTIDILIFTTASRNQFSLKEKSGILLNATGMGILHSMFDFWPSIESDESFETILLTTDHQGENVFHKVLLGAYELTLKFLLNNMKRHPELLKRLLLTKDTSASPLFLLHTEKRNDMMKKYKENSLQVMLQGIEDILSPTDFKEVVFTTDKGNQTLVHYAAALGNVFMLRKLLQGLDEESRGNVLKRRDKTNATPIEIAMLKRNLDAAQTLYEFGSATTRLSKEELFNLLEHVQDNASSGDEYDIVSVSSAESVWNEEEVLTNIGASTMDDIKDYLTSSDNRMRTILHYAAEEGSVETDDLGRTPFHLAAQDGYSEIVEMIIMSLKPHGSELRDVLKIVDCERMSILQMATQNGHLSTISTIVSHLLEITSESGSENEKLAHLVELFTIKDSNNGYTLLHEAVTRQHQAILDVCDNDNDLNSLITSVTPTGLCALHYPSCTGNAKLLEILLNFHLDEKKKSEFINHRELEGGFTPLHLACTEKQVECVRILLRHGVDVNVASGNDDLPIHCAIRSESLEITNLLIENKADIHSKSASGQSPLDLAIIYKCPDIVRTLLEAGAGAQSIGFLGTPYYLTCKHGSLEILNILFDKLGISSCNLSVERSNRETPLHIAVKRRHSSVVQTLLSWLHKGLSVDPIDSDGFTPLCYAAANGDDAMIELFLREGADIESVNERGYSLLLLASKNVDGTMFDKLLLHGASIHQKSITGITCLHYVSSNGGNADRVRACLDRGLNIDCETNCIAMMEVDALDCLLPIQHRKLLSDPRVASTIMLKPLHIAAAWGWKDVCSELIKNGASTVSNVYPPVNAAALAETSDIELLTLLSGNEDACDIFGRTLLHWTAISGHIQNVIYVVDGINNVDKPKYFAKNDHDGRTPLHCAVAFGRTDVSCYLLLEYIDNGVDINVTDNRGHTLLHTALGECSCLNTASIHKRVHLIDALWNHNKTWTSAKTLLHSAITSWSVEILNHFINLAPSQFQEHLSSLDSSGNTPLLVGSAKGFLDGCKTILEKGTLQLDDDEFKRFINIQNFIGSTALHEAVQATNLELVKLLLYYGADPTVENDANKSPLLVAQENHSAFPNGITEAIELVLTQSVVAFESKKNK</sequence>
<name>A0A9Q0NEH2_9DIPT</name>
<dbReference type="Pfam" id="PF00023">
    <property type="entry name" value="Ank"/>
    <property type="match status" value="1"/>
</dbReference>
<feature type="repeat" description="ANK" evidence="3">
    <location>
        <begin position="1981"/>
        <end position="2013"/>
    </location>
</feature>
<dbReference type="SUPFAM" id="SSF52540">
    <property type="entry name" value="P-loop containing nucleoside triphosphate hydrolases"/>
    <property type="match status" value="1"/>
</dbReference>
<organism evidence="4 5">
    <name type="scientific">Pseudolycoriella hygida</name>
    <dbReference type="NCBI Taxonomy" id="35572"/>
    <lineage>
        <taxon>Eukaryota</taxon>
        <taxon>Metazoa</taxon>
        <taxon>Ecdysozoa</taxon>
        <taxon>Arthropoda</taxon>
        <taxon>Hexapoda</taxon>
        <taxon>Insecta</taxon>
        <taxon>Pterygota</taxon>
        <taxon>Neoptera</taxon>
        <taxon>Endopterygota</taxon>
        <taxon>Diptera</taxon>
        <taxon>Nematocera</taxon>
        <taxon>Sciaroidea</taxon>
        <taxon>Sciaridae</taxon>
        <taxon>Pseudolycoriella</taxon>
    </lineage>
</organism>
<dbReference type="PROSITE" id="PS50088">
    <property type="entry name" value="ANK_REPEAT"/>
    <property type="match status" value="8"/>
</dbReference>
<dbReference type="SUPFAM" id="SSF48403">
    <property type="entry name" value="Ankyrin repeat"/>
    <property type="match status" value="3"/>
</dbReference>
<dbReference type="Pfam" id="PF12796">
    <property type="entry name" value="Ank_2"/>
    <property type="match status" value="4"/>
</dbReference>
<dbReference type="InterPro" id="IPR036770">
    <property type="entry name" value="Ankyrin_rpt-contain_sf"/>
</dbReference>
<keyword evidence="5" id="KW-1185">Reference proteome</keyword>
<dbReference type="Proteomes" id="UP001151699">
    <property type="component" value="Chromosome A"/>
</dbReference>
<feature type="repeat" description="ANK" evidence="3">
    <location>
        <begin position="2212"/>
        <end position="2248"/>
    </location>
</feature>
<dbReference type="Gene3D" id="1.25.40.20">
    <property type="entry name" value="Ankyrin repeat-containing domain"/>
    <property type="match status" value="6"/>
</dbReference>
<feature type="repeat" description="ANK" evidence="3">
    <location>
        <begin position="1810"/>
        <end position="1842"/>
    </location>
</feature>
<dbReference type="Gene3D" id="3.40.50.300">
    <property type="entry name" value="P-loop containing nucleotide triphosphate hydrolases"/>
    <property type="match status" value="1"/>
</dbReference>
<reference evidence="4" key="1">
    <citation type="submission" date="2022-07" db="EMBL/GenBank/DDBJ databases">
        <authorList>
            <person name="Trinca V."/>
            <person name="Uliana J.V.C."/>
            <person name="Torres T.T."/>
            <person name="Ward R.J."/>
            <person name="Monesi N."/>
        </authorList>
    </citation>
    <scope>NUCLEOTIDE SEQUENCE</scope>
    <source>
        <strain evidence="4">HSMRA1968</strain>
        <tissue evidence="4">Whole embryos</tissue>
    </source>
</reference>
<gene>
    <name evidence="4" type="primary">Ank3_2</name>
    <name evidence="4" type="ORF">Bhyg_04053</name>
</gene>
<evidence type="ECO:0000313" key="4">
    <source>
        <dbReference type="EMBL" id="KAJ6648821.1"/>
    </source>
</evidence>
<dbReference type="PANTHER" id="PTHR24198:SF165">
    <property type="entry name" value="ANKYRIN REPEAT-CONTAINING PROTEIN-RELATED"/>
    <property type="match status" value="1"/>
</dbReference>
<dbReference type="PRINTS" id="PR01415">
    <property type="entry name" value="ANKYRIN"/>
</dbReference>
<proteinExistence type="predicted"/>
<protein>
    <submittedName>
        <fullName evidence="4">Ankyrin-3</fullName>
    </submittedName>
</protein>
<dbReference type="EMBL" id="WJQU01000001">
    <property type="protein sequence ID" value="KAJ6648821.1"/>
    <property type="molecule type" value="Genomic_DNA"/>
</dbReference>
<feature type="repeat" description="ANK" evidence="3">
    <location>
        <begin position="1876"/>
        <end position="1901"/>
    </location>
</feature>
<keyword evidence="2 3" id="KW-0040">ANK repeat</keyword>